<dbReference type="EMBL" id="JAXOVC010000014">
    <property type="protein sequence ID" value="KAK4494118.1"/>
    <property type="molecule type" value="Genomic_DNA"/>
</dbReference>
<comment type="caution">
    <text evidence="2">The sequence shown here is derived from an EMBL/GenBank/DDBJ whole genome shotgun (WGS) entry which is preliminary data.</text>
</comment>
<protein>
    <submittedName>
        <fullName evidence="2">Uncharacterized protein</fullName>
    </submittedName>
</protein>
<feature type="compositionally biased region" description="Basic residues" evidence="1">
    <location>
        <begin position="60"/>
        <end position="70"/>
    </location>
</feature>
<feature type="compositionally biased region" description="Acidic residues" evidence="1">
    <location>
        <begin position="93"/>
        <end position="104"/>
    </location>
</feature>
<evidence type="ECO:0000313" key="3">
    <source>
        <dbReference type="Proteomes" id="UP001305779"/>
    </source>
</evidence>
<reference evidence="2 3" key="1">
    <citation type="journal article" date="2023" name="G3 (Bethesda)">
        <title>A chromosome-level genome assembly of Zasmidium syzygii isolated from banana leaves.</title>
        <authorList>
            <person name="van Westerhoven A.C."/>
            <person name="Mehrabi R."/>
            <person name="Talebi R."/>
            <person name="Steentjes M.B.F."/>
            <person name="Corcolon B."/>
            <person name="Chong P.A."/>
            <person name="Kema G.H.J."/>
            <person name="Seidl M.F."/>
        </authorList>
    </citation>
    <scope>NUCLEOTIDE SEQUENCE [LARGE SCALE GENOMIC DNA]</scope>
    <source>
        <strain evidence="2 3">P124</strain>
    </source>
</reference>
<feature type="region of interest" description="Disordered" evidence="1">
    <location>
        <begin position="55"/>
        <end position="118"/>
    </location>
</feature>
<dbReference type="Proteomes" id="UP001305779">
    <property type="component" value="Unassembled WGS sequence"/>
</dbReference>
<proteinExistence type="predicted"/>
<name>A0ABR0DY60_ZASCE</name>
<organism evidence="2 3">
    <name type="scientific">Zasmidium cellare</name>
    <name type="common">Wine cellar mold</name>
    <name type="synonym">Racodium cellare</name>
    <dbReference type="NCBI Taxonomy" id="395010"/>
    <lineage>
        <taxon>Eukaryota</taxon>
        <taxon>Fungi</taxon>
        <taxon>Dikarya</taxon>
        <taxon>Ascomycota</taxon>
        <taxon>Pezizomycotina</taxon>
        <taxon>Dothideomycetes</taxon>
        <taxon>Dothideomycetidae</taxon>
        <taxon>Mycosphaerellales</taxon>
        <taxon>Mycosphaerellaceae</taxon>
        <taxon>Zasmidium</taxon>
    </lineage>
</organism>
<evidence type="ECO:0000256" key="1">
    <source>
        <dbReference type="SAM" id="MobiDB-lite"/>
    </source>
</evidence>
<gene>
    <name evidence="2" type="ORF">PRZ48_014416</name>
</gene>
<sequence>MGILDSLSARHQELIGGIMKNLGNAEIDWEAVAKDANFSSAKYAKDEYRKVRKTLDGVKGAKKKASPKKRKNDDEETTATKGKKKSKKTASSSEEDADKDDEEEVVKAEADSDEGDLV</sequence>
<keyword evidence="3" id="KW-1185">Reference proteome</keyword>
<evidence type="ECO:0000313" key="2">
    <source>
        <dbReference type="EMBL" id="KAK4494118.1"/>
    </source>
</evidence>
<accession>A0ABR0DY60</accession>